<feature type="compositionally biased region" description="Low complexity" evidence="1">
    <location>
        <begin position="83"/>
        <end position="92"/>
    </location>
</feature>
<sequence length="185" mass="19276">MEPASAVTPPASNTEHSSTKISAENSNAHDSPSLSPASNTEHSSTKISAENSNAHDSPSLLPAPNTEHSSTKISVENSNAHDSPSLSPASGISSWARNLRLGAADHYQNSQTGNSGISAFVRLASGIGLRSPSNETAPGNSGAEQTNLIESFTKGLVDSSKSAVKAMQTKARHIVSQNKRRYQVS</sequence>
<reference evidence="2 3" key="1">
    <citation type="journal article" date="2018" name="Front. Plant Sci.">
        <title>Red Clover (Trifolium pratense) and Zigzag Clover (T. medium) - A Picture of Genomic Similarities and Differences.</title>
        <authorList>
            <person name="Dluhosova J."/>
            <person name="Istvanek J."/>
            <person name="Nedelnik J."/>
            <person name="Repkova J."/>
        </authorList>
    </citation>
    <scope>NUCLEOTIDE SEQUENCE [LARGE SCALE GENOMIC DNA]</scope>
    <source>
        <strain evidence="3">cv. 10/8</strain>
        <tissue evidence="2">Leaf</tissue>
    </source>
</reference>
<feature type="region of interest" description="Disordered" evidence="1">
    <location>
        <begin position="1"/>
        <end position="92"/>
    </location>
</feature>
<organism evidence="2 3">
    <name type="scientific">Trifolium medium</name>
    <dbReference type="NCBI Taxonomy" id="97028"/>
    <lineage>
        <taxon>Eukaryota</taxon>
        <taxon>Viridiplantae</taxon>
        <taxon>Streptophyta</taxon>
        <taxon>Embryophyta</taxon>
        <taxon>Tracheophyta</taxon>
        <taxon>Spermatophyta</taxon>
        <taxon>Magnoliopsida</taxon>
        <taxon>eudicotyledons</taxon>
        <taxon>Gunneridae</taxon>
        <taxon>Pentapetalae</taxon>
        <taxon>rosids</taxon>
        <taxon>fabids</taxon>
        <taxon>Fabales</taxon>
        <taxon>Fabaceae</taxon>
        <taxon>Papilionoideae</taxon>
        <taxon>50 kb inversion clade</taxon>
        <taxon>NPAAA clade</taxon>
        <taxon>Hologalegina</taxon>
        <taxon>IRL clade</taxon>
        <taxon>Trifolieae</taxon>
        <taxon>Trifolium</taxon>
    </lineage>
</organism>
<gene>
    <name evidence="2" type="ORF">A2U01_0006204</name>
</gene>
<dbReference type="AlphaFoldDB" id="A0A392MCZ6"/>
<proteinExistence type="predicted"/>
<evidence type="ECO:0000313" key="3">
    <source>
        <dbReference type="Proteomes" id="UP000265520"/>
    </source>
</evidence>
<protein>
    <submittedName>
        <fullName evidence="2">Phosphatidylinositol 345-trisphosphate 3-phosphatase and dual-specificity protein phosphatase PTEN-like</fullName>
    </submittedName>
</protein>
<evidence type="ECO:0000313" key="2">
    <source>
        <dbReference type="EMBL" id="MCH85360.1"/>
    </source>
</evidence>
<name>A0A392MCZ6_9FABA</name>
<feature type="compositionally biased region" description="Polar residues" evidence="1">
    <location>
        <begin position="10"/>
        <end position="56"/>
    </location>
</feature>
<accession>A0A392MCZ6</accession>
<feature type="compositionally biased region" description="Polar residues" evidence="1">
    <location>
        <begin position="66"/>
        <end position="82"/>
    </location>
</feature>
<dbReference type="Proteomes" id="UP000265520">
    <property type="component" value="Unassembled WGS sequence"/>
</dbReference>
<dbReference type="EMBL" id="LXQA010008359">
    <property type="protein sequence ID" value="MCH85360.1"/>
    <property type="molecule type" value="Genomic_DNA"/>
</dbReference>
<comment type="caution">
    <text evidence="2">The sequence shown here is derived from an EMBL/GenBank/DDBJ whole genome shotgun (WGS) entry which is preliminary data.</text>
</comment>
<keyword evidence="3" id="KW-1185">Reference proteome</keyword>
<evidence type="ECO:0000256" key="1">
    <source>
        <dbReference type="SAM" id="MobiDB-lite"/>
    </source>
</evidence>